<feature type="compositionally biased region" description="Basic and acidic residues" evidence="15">
    <location>
        <begin position="1"/>
        <end position="14"/>
    </location>
</feature>
<reference evidence="19 20" key="1">
    <citation type="journal article" date="2017" name="Nat. Commun.">
        <title>In situ click chemistry generation of cyclooxygenase-2 inhibitors.</title>
        <authorList>
            <person name="Bhardwaj A."/>
            <person name="Kaur J."/>
            <person name="Wuest M."/>
            <person name="Wuest F."/>
        </authorList>
    </citation>
    <scope>NUCLEOTIDE SEQUENCE [LARGE SCALE GENOMIC DNA]</scope>
    <source>
        <strain evidence="19">S2_018_000_R2_106</strain>
    </source>
</reference>
<comment type="subcellular location">
    <subcellularLocation>
        <location evidence="2">Cell membrane</location>
        <topology evidence="2">Multi-pass membrane protein</topology>
    </subcellularLocation>
</comment>
<dbReference type="Pfam" id="PF19312">
    <property type="entry name" value="NtrY_N"/>
    <property type="match status" value="1"/>
</dbReference>
<evidence type="ECO:0000256" key="9">
    <source>
        <dbReference type="ARBA" id="ARBA00022777"/>
    </source>
</evidence>
<dbReference type="PIRSF" id="PIRSF037532">
    <property type="entry name" value="STHK_NtrY"/>
    <property type="match status" value="1"/>
</dbReference>
<dbReference type="GO" id="GO:0005524">
    <property type="term" value="F:ATP binding"/>
    <property type="evidence" value="ECO:0007669"/>
    <property type="project" value="UniProtKB-KW"/>
</dbReference>
<gene>
    <name evidence="19" type="ORF">DI628_01095</name>
</gene>
<dbReference type="PRINTS" id="PR00344">
    <property type="entry name" value="BCTRLSENSOR"/>
</dbReference>
<keyword evidence="10" id="KW-0067">ATP-binding</keyword>
<dbReference type="Gene3D" id="1.10.287.130">
    <property type="match status" value="1"/>
</dbReference>
<dbReference type="GO" id="GO:0005886">
    <property type="term" value="C:plasma membrane"/>
    <property type="evidence" value="ECO:0007669"/>
    <property type="project" value="UniProtKB-SubCell"/>
</dbReference>
<evidence type="ECO:0000256" key="11">
    <source>
        <dbReference type="ARBA" id="ARBA00022989"/>
    </source>
</evidence>
<dbReference type="PROSITE" id="PS50885">
    <property type="entry name" value="HAMP"/>
    <property type="match status" value="1"/>
</dbReference>
<dbReference type="PANTHER" id="PTHR42878">
    <property type="entry name" value="TWO-COMPONENT HISTIDINE KINASE"/>
    <property type="match status" value="1"/>
</dbReference>
<dbReference type="Pfam" id="PF02518">
    <property type="entry name" value="HATPase_c"/>
    <property type="match status" value="1"/>
</dbReference>
<proteinExistence type="predicted"/>
<name>A0A6N4RDY8_BLAVI</name>
<dbReference type="GO" id="GO:0000155">
    <property type="term" value="F:phosphorelay sensor kinase activity"/>
    <property type="evidence" value="ECO:0007669"/>
    <property type="project" value="InterPro"/>
</dbReference>
<feature type="domain" description="Histidine kinase" evidence="17">
    <location>
        <begin position="590"/>
        <end position="808"/>
    </location>
</feature>
<dbReference type="InterPro" id="IPR050351">
    <property type="entry name" value="BphY/WalK/GraS-like"/>
</dbReference>
<dbReference type="CDD" id="cd00082">
    <property type="entry name" value="HisKA"/>
    <property type="match status" value="1"/>
</dbReference>
<evidence type="ECO:0000313" key="19">
    <source>
        <dbReference type="EMBL" id="TKW61254.1"/>
    </source>
</evidence>
<dbReference type="SMART" id="SM00387">
    <property type="entry name" value="HATPase_c"/>
    <property type="match status" value="1"/>
</dbReference>
<comment type="catalytic activity">
    <reaction evidence="1">
        <text>ATP + protein L-histidine = ADP + protein N-phospho-L-histidine.</text>
        <dbReference type="EC" id="2.7.13.3"/>
    </reaction>
</comment>
<evidence type="ECO:0000256" key="10">
    <source>
        <dbReference type="ARBA" id="ARBA00022840"/>
    </source>
</evidence>
<dbReference type="Gene3D" id="3.30.565.10">
    <property type="entry name" value="Histidine kinase-like ATPase, C-terminal domain"/>
    <property type="match status" value="1"/>
</dbReference>
<evidence type="ECO:0000256" key="2">
    <source>
        <dbReference type="ARBA" id="ARBA00004651"/>
    </source>
</evidence>
<dbReference type="SUPFAM" id="SSF158472">
    <property type="entry name" value="HAMP domain-like"/>
    <property type="match status" value="1"/>
</dbReference>
<feature type="transmembrane region" description="Helical" evidence="16">
    <location>
        <begin position="96"/>
        <end position="118"/>
    </location>
</feature>
<dbReference type="GO" id="GO:0000156">
    <property type="term" value="F:phosphorelay response regulator activity"/>
    <property type="evidence" value="ECO:0007669"/>
    <property type="project" value="TreeGrafter"/>
</dbReference>
<dbReference type="SMART" id="SM00388">
    <property type="entry name" value="HisKA"/>
    <property type="match status" value="1"/>
</dbReference>
<comment type="caution">
    <text evidence="19">The sequence shown here is derived from an EMBL/GenBank/DDBJ whole genome shotgun (WGS) entry which is preliminary data.</text>
</comment>
<dbReference type="SUPFAM" id="SSF47384">
    <property type="entry name" value="Homodimeric domain of signal transducing histidine kinase"/>
    <property type="match status" value="1"/>
</dbReference>
<keyword evidence="11 16" id="KW-1133">Transmembrane helix</keyword>
<dbReference type="InterPro" id="IPR003594">
    <property type="entry name" value="HATPase_dom"/>
</dbReference>
<keyword evidence="4" id="KW-1003">Cell membrane</keyword>
<dbReference type="InterPro" id="IPR035965">
    <property type="entry name" value="PAS-like_dom_sf"/>
</dbReference>
<keyword evidence="8" id="KW-0547">Nucleotide-binding</keyword>
<keyword evidence="9" id="KW-0418">Kinase</keyword>
<keyword evidence="12" id="KW-0902">Two-component regulatory system</keyword>
<dbReference type="InterPro" id="IPR045671">
    <property type="entry name" value="NtrY-like_N"/>
</dbReference>
<evidence type="ECO:0000256" key="5">
    <source>
        <dbReference type="ARBA" id="ARBA00022553"/>
    </source>
</evidence>
<accession>A0A6N4RDY8</accession>
<evidence type="ECO:0000256" key="15">
    <source>
        <dbReference type="SAM" id="MobiDB-lite"/>
    </source>
</evidence>
<dbReference type="InterPro" id="IPR005467">
    <property type="entry name" value="His_kinase_dom"/>
</dbReference>
<keyword evidence="7 16" id="KW-0812">Transmembrane</keyword>
<dbReference type="SUPFAM" id="SSF55785">
    <property type="entry name" value="PYP-like sensor domain (PAS domain)"/>
    <property type="match status" value="1"/>
</dbReference>
<dbReference type="InterPro" id="IPR003660">
    <property type="entry name" value="HAMP_dom"/>
</dbReference>
<evidence type="ECO:0000256" key="14">
    <source>
        <dbReference type="SAM" id="Coils"/>
    </source>
</evidence>
<keyword evidence="13 16" id="KW-0472">Membrane</keyword>
<feature type="coiled-coil region" evidence="14">
    <location>
        <begin position="443"/>
        <end position="470"/>
    </location>
</feature>
<dbReference type="PROSITE" id="PS50109">
    <property type="entry name" value="HIS_KIN"/>
    <property type="match status" value="1"/>
</dbReference>
<evidence type="ECO:0000256" key="1">
    <source>
        <dbReference type="ARBA" id="ARBA00000085"/>
    </source>
</evidence>
<dbReference type="SUPFAM" id="SSF55874">
    <property type="entry name" value="ATPase domain of HSP90 chaperone/DNA topoisomerase II/histidine kinase"/>
    <property type="match status" value="1"/>
</dbReference>
<evidence type="ECO:0000259" key="17">
    <source>
        <dbReference type="PROSITE" id="PS50109"/>
    </source>
</evidence>
<evidence type="ECO:0000256" key="4">
    <source>
        <dbReference type="ARBA" id="ARBA00022475"/>
    </source>
</evidence>
<evidence type="ECO:0000256" key="16">
    <source>
        <dbReference type="SAM" id="Phobius"/>
    </source>
</evidence>
<dbReference type="EC" id="2.7.13.3" evidence="3"/>
<dbReference type="Pfam" id="PF00672">
    <property type="entry name" value="HAMP"/>
    <property type="match status" value="1"/>
</dbReference>
<dbReference type="CDD" id="cd06225">
    <property type="entry name" value="HAMP"/>
    <property type="match status" value="1"/>
</dbReference>
<dbReference type="Gene3D" id="6.10.340.10">
    <property type="match status" value="1"/>
</dbReference>
<keyword evidence="14" id="KW-0175">Coiled coil</keyword>
<feature type="domain" description="HAMP" evidence="18">
    <location>
        <begin position="399"/>
        <end position="451"/>
    </location>
</feature>
<dbReference type="Pfam" id="PF00512">
    <property type="entry name" value="HisKA"/>
    <property type="match status" value="1"/>
</dbReference>
<feature type="region of interest" description="Disordered" evidence="15">
    <location>
        <begin position="1"/>
        <end position="26"/>
    </location>
</feature>
<evidence type="ECO:0000256" key="6">
    <source>
        <dbReference type="ARBA" id="ARBA00022679"/>
    </source>
</evidence>
<dbReference type="InterPro" id="IPR036890">
    <property type="entry name" value="HATPase_C_sf"/>
</dbReference>
<evidence type="ECO:0000256" key="12">
    <source>
        <dbReference type="ARBA" id="ARBA00023012"/>
    </source>
</evidence>
<feature type="transmembrane region" description="Helical" evidence="16">
    <location>
        <begin position="170"/>
        <end position="195"/>
    </location>
</feature>
<feature type="transmembrane region" description="Helical" evidence="16">
    <location>
        <begin position="130"/>
        <end position="149"/>
    </location>
</feature>
<evidence type="ECO:0000256" key="3">
    <source>
        <dbReference type="ARBA" id="ARBA00012438"/>
    </source>
</evidence>
<organism evidence="19 20">
    <name type="scientific">Blastochloris viridis</name>
    <name type="common">Rhodopseudomonas viridis</name>
    <dbReference type="NCBI Taxonomy" id="1079"/>
    <lineage>
        <taxon>Bacteria</taxon>
        <taxon>Pseudomonadati</taxon>
        <taxon>Pseudomonadota</taxon>
        <taxon>Alphaproteobacteria</taxon>
        <taxon>Hyphomicrobiales</taxon>
        <taxon>Blastochloridaceae</taxon>
        <taxon>Blastochloris</taxon>
    </lineage>
</organism>
<evidence type="ECO:0000256" key="7">
    <source>
        <dbReference type="ARBA" id="ARBA00022692"/>
    </source>
</evidence>
<dbReference type="GO" id="GO:0030295">
    <property type="term" value="F:protein kinase activator activity"/>
    <property type="evidence" value="ECO:0007669"/>
    <property type="project" value="TreeGrafter"/>
</dbReference>
<dbReference type="InterPro" id="IPR003661">
    <property type="entry name" value="HisK_dim/P_dom"/>
</dbReference>
<evidence type="ECO:0000259" key="18">
    <source>
        <dbReference type="PROSITE" id="PS50885"/>
    </source>
</evidence>
<protein>
    <recommendedName>
        <fullName evidence="3">histidine kinase</fullName>
        <ecNumber evidence="3">2.7.13.3</ecNumber>
    </recommendedName>
</protein>
<dbReference type="Proteomes" id="UP000320948">
    <property type="component" value="Unassembled WGS sequence"/>
</dbReference>
<dbReference type="Gene3D" id="3.30.450.20">
    <property type="entry name" value="PAS domain"/>
    <property type="match status" value="1"/>
</dbReference>
<dbReference type="EMBL" id="VAFM01000001">
    <property type="protein sequence ID" value="TKW61254.1"/>
    <property type="molecule type" value="Genomic_DNA"/>
</dbReference>
<dbReference type="InterPro" id="IPR004358">
    <property type="entry name" value="Sig_transdc_His_kin-like_C"/>
</dbReference>
<evidence type="ECO:0000256" key="8">
    <source>
        <dbReference type="ARBA" id="ARBA00022741"/>
    </source>
</evidence>
<dbReference type="AlphaFoldDB" id="A0A6N4RDY8"/>
<dbReference type="InterPro" id="IPR017232">
    <property type="entry name" value="NtrY"/>
</dbReference>
<keyword evidence="5" id="KW-0597">Phosphoprotein</keyword>
<evidence type="ECO:0000256" key="13">
    <source>
        <dbReference type="ARBA" id="ARBA00023136"/>
    </source>
</evidence>
<dbReference type="GO" id="GO:0007234">
    <property type="term" value="P:osmosensory signaling via phosphorelay pathway"/>
    <property type="evidence" value="ECO:0007669"/>
    <property type="project" value="TreeGrafter"/>
</dbReference>
<sequence>MSARKETKAKERKPVKTAKKAAPKAVRAAPPRAEVVVVEAKPEPVREVVKPAARAERAQAEALYEPLGHDETIAAVWPVVGDRRKPRRGHHPVFRYLRYGFVGLIGILLIVLFGILLLANSWPSLSGPAYLALININIIGLVLLLLYVVRRVVVMMLDRRGRLRGSRLHWRVLGMFVFLAVLPAVGTGGTAIYLLNQGIESWFATKVSVALEGGRQVAEGYLKESGRSLQADTVAMSRDPQWQLPALLLSQETVGGWLRQQMYVKQLEELAVVDSEGQVMVSGSGLKFLILPGEVIQYLQNAEFQRVNGGAVWSEVFRQADGRRVLAVAPLKAGLWLVAQKSLNNEMLARIEDTAMAYHDYANMMQEREKIRHVVTLFMLLLLGSTVTAAVWAGIRLANKIVKPVTELVHGTNRVSAGDLSVRLEPRDDGELGVLTQAFNRMTVQLASNRDLLERKNNELDERRRFIEAILTGVSAGVVAVDDEGIVRVANQSAIAMLKLTMGTKLAKAAPELADLVHDVSRGNVVGRGVVQHEMKVTVEEGDTRTLLVRLVPQAATNSSNLRGVILTFDDITPLIGAQRLAAWQDVARRLAHEIKNPLTPIQLSAERLKRRYGKQITQDTDLFMQLCDTIVQQSEEMRRMTNEFSDFARMPQAQMADENMVELVDGVVVLQRARGGVEFITDYNVAVAMVKADKGQVTRVFTNLLENAYNAIAEREGTNLPQGRVEIVAREQQAGMLTVEIRDNGRGLPENVEVESLFDPYVTTRKGGTGLGLAIVKRVMDEHGGTVRLLRRKTGGTTVELGFPLAEPAIAATT</sequence>
<keyword evidence="6" id="KW-0808">Transferase</keyword>
<dbReference type="PANTHER" id="PTHR42878:SF7">
    <property type="entry name" value="SENSOR HISTIDINE KINASE GLRK"/>
    <property type="match status" value="1"/>
</dbReference>
<dbReference type="InterPro" id="IPR036097">
    <property type="entry name" value="HisK_dim/P_sf"/>
</dbReference>
<dbReference type="SMART" id="SM00304">
    <property type="entry name" value="HAMP"/>
    <property type="match status" value="1"/>
</dbReference>
<evidence type="ECO:0000313" key="20">
    <source>
        <dbReference type="Proteomes" id="UP000320948"/>
    </source>
</evidence>